<sequence length="138" mass="16193">MLGELSRAKRKFLRALHLKWRTKVTVIKESKNLTSLSLDELIKNLKVYDVIIKKDSEMVEGKREQIISLAFKAKKESSDEDSSNFDSEDEEYAMAIKEFNFFSKDEEDLQDNHEMKESHFKEVEVTKMVKVKENTLDV</sequence>
<accession>A0A6L2J116</accession>
<proteinExistence type="predicted"/>
<gene>
    <name evidence="1" type="ORF">Tci_002419</name>
</gene>
<evidence type="ECO:0000313" key="1">
    <source>
        <dbReference type="EMBL" id="GEU30441.1"/>
    </source>
</evidence>
<dbReference type="EMBL" id="BKCJ010000157">
    <property type="protein sequence ID" value="GEU30441.1"/>
    <property type="molecule type" value="Genomic_DNA"/>
</dbReference>
<organism evidence="1">
    <name type="scientific">Tanacetum cinerariifolium</name>
    <name type="common">Dalmatian daisy</name>
    <name type="synonym">Chrysanthemum cinerariifolium</name>
    <dbReference type="NCBI Taxonomy" id="118510"/>
    <lineage>
        <taxon>Eukaryota</taxon>
        <taxon>Viridiplantae</taxon>
        <taxon>Streptophyta</taxon>
        <taxon>Embryophyta</taxon>
        <taxon>Tracheophyta</taxon>
        <taxon>Spermatophyta</taxon>
        <taxon>Magnoliopsida</taxon>
        <taxon>eudicotyledons</taxon>
        <taxon>Gunneridae</taxon>
        <taxon>Pentapetalae</taxon>
        <taxon>asterids</taxon>
        <taxon>campanulids</taxon>
        <taxon>Asterales</taxon>
        <taxon>Asteraceae</taxon>
        <taxon>Asteroideae</taxon>
        <taxon>Anthemideae</taxon>
        <taxon>Anthemidinae</taxon>
        <taxon>Tanacetum</taxon>
    </lineage>
</organism>
<dbReference type="AlphaFoldDB" id="A0A6L2J116"/>
<protein>
    <submittedName>
        <fullName evidence="1">Kinesin-related protein 4-like</fullName>
    </submittedName>
</protein>
<name>A0A6L2J116_TANCI</name>
<reference evidence="1" key="1">
    <citation type="journal article" date="2019" name="Sci. Rep.">
        <title>Draft genome of Tanacetum cinerariifolium, the natural source of mosquito coil.</title>
        <authorList>
            <person name="Yamashiro T."/>
            <person name="Shiraishi A."/>
            <person name="Satake H."/>
            <person name="Nakayama K."/>
        </authorList>
    </citation>
    <scope>NUCLEOTIDE SEQUENCE</scope>
</reference>
<comment type="caution">
    <text evidence="1">The sequence shown here is derived from an EMBL/GenBank/DDBJ whole genome shotgun (WGS) entry which is preliminary data.</text>
</comment>